<evidence type="ECO:0000256" key="9">
    <source>
        <dbReference type="ARBA" id="ARBA00048679"/>
    </source>
</evidence>
<dbReference type="Pfam" id="PF00069">
    <property type="entry name" value="Pkinase"/>
    <property type="match status" value="1"/>
</dbReference>
<evidence type="ECO:0000256" key="11">
    <source>
        <dbReference type="SAM" id="MobiDB-lite"/>
    </source>
</evidence>
<sequence>MSEVPSFVRHLRHNTVPRRRLLGERFAVITTLGRGSFGEVVLVEDREAKGALAVVKRSHISRNGAAKKTAPEVVDQQIRAAIAEATIMAKFNDDGIVRLMDFWYEECEGGVCFLMEYCNAGDLENYMKRNYPFSEELLLLLFVQCLIAVAHMHTKEVVHRDLKLSNILVCGNDVCTIGSNGNRKVPRLKVADFGLSAMSSESDAVEGFTCVGTPLFMSPETVAEGLCGYGSDVWSLGVVFYRMMTNRQPFTGDDFPALRSAITSTEPPHPSHVSSVRYSQEVGDLIMGMLTKNPLARPSARQLLASPLFTQTLLQCPWRSKQLRGALSLFACRTDHVVYLFAEPRTDSKIVATLHFADHVFVDNEVHIRVKQGRRSASRSVRSAASPEMCTAATTPAESMQDDVVVWCHVVGPHTGYCIKYERGRGVLRHVGDPTPCGPLPPPPPPPPIIITTTTTSITTPTRLCENAERGSSPEPIRPAALHTPQTSCSMRREKTRSASAGNLFSLLFKQCG</sequence>
<dbReference type="VEuPathDB" id="TriTrypDB:TM35_000141240"/>
<dbReference type="Gene3D" id="1.10.510.10">
    <property type="entry name" value="Transferase(Phosphotransferase) domain 1"/>
    <property type="match status" value="1"/>
</dbReference>
<dbReference type="PANTHER" id="PTHR43671:SF98">
    <property type="entry name" value="SERINE_THREONINE-PROTEIN KINASE NEK11"/>
    <property type="match status" value="1"/>
</dbReference>
<name>A0A1X0NWR7_9TRYP</name>
<dbReference type="EC" id="2.7.11.1" evidence="2"/>
<dbReference type="PROSITE" id="PS50011">
    <property type="entry name" value="PROTEIN_KINASE_DOM"/>
    <property type="match status" value="1"/>
</dbReference>
<evidence type="ECO:0000313" key="13">
    <source>
        <dbReference type="EMBL" id="ORC88913.1"/>
    </source>
</evidence>
<keyword evidence="5 10" id="KW-0547">Nucleotide-binding</keyword>
<dbReference type="GO" id="GO:0004674">
    <property type="term" value="F:protein serine/threonine kinase activity"/>
    <property type="evidence" value="ECO:0007669"/>
    <property type="project" value="UniProtKB-KW"/>
</dbReference>
<dbReference type="PROSITE" id="PS00107">
    <property type="entry name" value="PROTEIN_KINASE_ATP"/>
    <property type="match status" value="1"/>
</dbReference>
<dbReference type="InterPro" id="IPR011009">
    <property type="entry name" value="Kinase-like_dom_sf"/>
</dbReference>
<evidence type="ECO:0000256" key="1">
    <source>
        <dbReference type="ARBA" id="ARBA00010886"/>
    </source>
</evidence>
<keyword evidence="14" id="KW-1185">Reference proteome</keyword>
<evidence type="ECO:0000256" key="10">
    <source>
        <dbReference type="PROSITE-ProRule" id="PRU10141"/>
    </source>
</evidence>
<dbReference type="STRING" id="67003.A0A1X0NWR7"/>
<dbReference type="InterPro" id="IPR008271">
    <property type="entry name" value="Ser/Thr_kinase_AS"/>
</dbReference>
<evidence type="ECO:0000256" key="5">
    <source>
        <dbReference type="ARBA" id="ARBA00022741"/>
    </source>
</evidence>
<dbReference type="SMART" id="SM00220">
    <property type="entry name" value="S_TKc"/>
    <property type="match status" value="1"/>
</dbReference>
<organism evidence="13 14">
    <name type="scientific">Trypanosoma theileri</name>
    <dbReference type="NCBI Taxonomy" id="67003"/>
    <lineage>
        <taxon>Eukaryota</taxon>
        <taxon>Discoba</taxon>
        <taxon>Euglenozoa</taxon>
        <taxon>Kinetoplastea</taxon>
        <taxon>Metakinetoplastina</taxon>
        <taxon>Trypanosomatida</taxon>
        <taxon>Trypanosomatidae</taxon>
        <taxon>Trypanosoma</taxon>
    </lineage>
</organism>
<dbReference type="GeneID" id="39985349"/>
<dbReference type="InterPro" id="IPR017441">
    <property type="entry name" value="Protein_kinase_ATP_BS"/>
</dbReference>
<dbReference type="InterPro" id="IPR000719">
    <property type="entry name" value="Prot_kinase_dom"/>
</dbReference>
<keyword evidence="3" id="KW-0723">Serine/threonine-protein kinase</keyword>
<dbReference type="EMBL" id="NBCO01000014">
    <property type="protein sequence ID" value="ORC88913.1"/>
    <property type="molecule type" value="Genomic_DNA"/>
</dbReference>
<evidence type="ECO:0000256" key="6">
    <source>
        <dbReference type="ARBA" id="ARBA00022777"/>
    </source>
</evidence>
<dbReference type="RefSeq" id="XP_028882979.1">
    <property type="nucleotide sequence ID" value="XM_029025569.1"/>
</dbReference>
<dbReference type="PROSITE" id="PS00108">
    <property type="entry name" value="PROTEIN_KINASE_ST"/>
    <property type="match status" value="1"/>
</dbReference>
<keyword evidence="4" id="KW-0808">Transferase</keyword>
<keyword evidence="6" id="KW-0418">Kinase</keyword>
<dbReference type="InterPro" id="IPR050660">
    <property type="entry name" value="NEK_Ser/Thr_kinase"/>
</dbReference>
<accession>A0A1X0NWR7</accession>
<evidence type="ECO:0000256" key="7">
    <source>
        <dbReference type="ARBA" id="ARBA00022840"/>
    </source>
</evidence>
<evidence type="ECO:0000259" key="12">
    <source>
        <dbReference type="PROSITE" id="PS50011"/>
    </source>
</evidence>
<dbReference type="SUPFAM" id="SSF56112">
    <property type="entry name" value="Protein kinase-like (PK-like)"/>
    <property type="match status" value="1"/>
</dbReference>
<evidence type="ECO:0000256" key="2">
    <source>
        <dbReference type="ARBA" id="ARBA00012513"/>
    </source>
</evidence>
<feature type="region of interest" description="Disordered" evidence="11">
    <location>
        <begin position="466"/>
        <end position="493"/>
    </location>
</feature>
<comment type="catalytic activity">
    <reaction evidence="9">
        <text>L-seryl-[protein] + ATP = O-phospho-L-seryl-[protein] + ADP + H(+)</text>
        <dbReference type="Rhea" id="RHEA:17989"/>
        <dbReference type="Rhea" id="RHEA-COMP:9863"/>
        <dbReference type="Rhea" id="RHEA-COMP:11604"/>
        <dbReference type="ChEBI" id="CHEBI:15378"/>
        <dbReference type="ChEBI" id="CHEBI:29999"/>
        <dbReference type="ChEBI" id="CHEBI:30616"/>
        <dbReference type="ChEBI" id="CHEBI:83421"/>
        <dbReference type="ChEBI" id="CHEBI:456216"/>
        <dbReference type="EC" id="2.7.11.1"/>
    </reaction>
</comment>
<dbReference type="OrthoDB" id="248923at2759"/>
<feature type="domain" description="Protein kinase" evidence="12">
    <location>
        <begin position="26"/>
        <end position="309"/>
    </location>
</feature>
<evidence type="ECO:0000313" key="14">
    <source>
        <dbReference type="Proteomes" id="UP000192257"/>
    </source>
</evidence>
<evidence type="ECO:0000256" key="4">
    <source>
        <dbReference type="ARBA" id="ARBA00022679"/>
    </source>
</evidence>
<dbReference type="Proteomes" id="UP000192257">
    <property type="component" value="Unassembled WGS sequence"/>
</dbReference>
<protein>
    <recommendedName>
        <fullName evidence="2">non-specific serine/threonine protein kinase</fullName>
        <ecNumber evidence="2">2.7.11.1</ecNumber>
    </recommendedName>
</protein>
<reference evidence="13 14" key="1">
    <citation type="submission" date="2017-03" db="EMBL/GenBank/DDBJ databases">
        <title>An alternative strategy for trypanosome survival in the mammalian bloodstream revealed through genome and transcriptome analysis of the ubiquitous bovine parasite Trypanosoma (Megatrypanum) theileri.</title>
        <authorList>
            <person name="Kelly S."/>
            <person name="Ivens A."/>
            <person name="Mott A."/>
            <person name="O'Neill E."/>
            <person name="Emms D."/>
            <person name="Macleod O."/>
            <person name="Voorheis P."/>
            <person name="Matthews J."/>
            <person name="Matthews K."/>
            <person name="Carrington M."/>
        </authorList>
    </citation>
    <scope>NUCLEOTIDE SEQUENCE [LARGE SCALE GENOMIC DNA]</scope>
    <source>
        <strain evidence="13">Edinburgh</strain>
    </source>
</reference>
<gene>
    <name evidence="13" type="ORF">TM35_000141240</name>
</gene>
<dbReference type="GO" id="GO:0005524">
    <property type="term" value="F:ATP binding"/>
    <property type="evidence" value="ECO:0007669"/>
    <property type="project" value="UniProtKB-UniRule"/>
</dbReference>
<comment type="similarity">
    <text evidence="1">Belongs to the protein kinase superfamily. NEK Ser/Thr protein kinase family. NIMA subfamily.</text>
</comment>
<dbReference type="PANTHER" id="PTHR43671">
    <property type="entry name" value="SERINE/THREONINE-PROTEIN KINASE NEK"/>
    <property type="match status" value="1"/>
</dbReference>
<evidence type="ECO:0000256" key="3">
    <source>
        <dbReference type="ARBA" id="ARBA00022527"/>
    </source>
</evidence>
<evidence type="ECO:0000256" key="8">
    <source>
        <dbReference type="ARBA" id="ARBA00047899"/>
    </source>
</evidence>
<dbReference type="AlphaFoldDB" id="A0A1X0NWR7"/>
<comment type="catalytic activity">
    <reaction evidence="8">
        <text>L-threonyl-[protein] + ATP = O-phospho-L-threonyl-[protein] + ADP + H(+)</text>
        <dbReference type="Rhea" id="RHEA:46608"/>
        <dbReference type="Rhea" id="RHEA-COMP:11060"/>
        <dbReference type="Rhea" id="RHEA-COMP:11605"/>
        <dbReference type="ChEBI" id="CHEBI:15378"/>
        <dbReference type="ChEBI" id="CHEBI:30013"/>
        <dbReference type="ChEBI" id="CHEBI:30616"/>
        <dbReference type="ChEBI" id="CHEBI:61977"/>
        <dbReference type="ChEBI" id="CHEBI:456216"/>
        <dbReference type="EC" id="2.7.11.1"/>
    </reaction>
</comment>
<proteinExistence type="inferred from homology"/>
<keyword evidence="7 10" id="KW-0067">ATP-binding</keyword>
<comment type="caution">
    <text evidence="13">The sequence shown here is derived from an EMBL/GenBank/DDBJ whole genome shotgun (WGS) entry which is preliminary data.</text>
</comment>
<feature type="binding site" evidence="10">
    <location>
        <position position="56"/>
    </location>
    <ligand>
        <name>ATP</name>
        <dbReference type="ChEBI" id="CHEBI:30616"/>
    </ligand>
</feature>